<keyword evidence="4" id="KW-1185">Reference proteome</keyword>
<dbReference type="InterPro" id="IPR044927">
    <property type="entry name" value="Endonuclea_NS_2"/>
</dbReference>
<evidence type="ECO:0000259" key="2">
    <source>
        <dbReference type="Pfam" id="PF13930"/>
    </source>
</evidence>
<dbReference type="OrthoDB" id="292792at2"/>
<dbReference type="Proteomes" id="UP000004095">
    <property type="component" value="Unassembled WGS sequence"/>
</dbReference>
<gene>
    <name evidence="3" type="ORF">M23134_07233</name>
</gene>
<feature type="domain" description="Type VII secretion system protein EssD-like" evidence="2">
    <location>
        <begin position="251"/>
        <end position="316"/>
    </location>
</feature>
<organism evidence="3 4">
    <name type="scientific">Microscilla marina ATCC 23134</name>
    <dbReference type="NCBI Taxonomy" id="313606"/>
    <lineage>
        <taxon>Bacteria</taxon>
        <taxon>Pseudomonadati</taxon>
        <taxon>Bacteroidota</taxon>
        <taxon>Cytophagia</taxon>
        <taxon>Cytophagales</taxon>
        <taxon>Microscillaceae</taxon>
        <taxon>Microscilla</taxon>
    </lineage>
</organism>
<feature type="region of interest" description="Disordered" evidence="1">
    <location>
        <begin position="1"/>
        <end position="72"/>
    </location>
</feature>
<sequence>MRTQKQPQQNEDQGAVQAPQNAVQRQSDVAHKSAQGQQPTIQAKQRPIQRKQGYQPHQAKHQPIQRKAQNNDLKTQMSNQYGVDLSGFKEHSNSSFPGSVNALATIQGKDIHYAPGQFTEQNRKHELGHAIDNTLNGTPKGDKVVNGQVVDTTREQAADKIAETPLQRKSNNVEPVVMLNSPHENQVIQRLKKSKVCKAHPESWGDIHTVFGNAKQGSRYEGTFTGGEIGINTGGSAADSSNWKQLYTKLQQETGVKWIRGHLKNDNLGGKGNESENITPLPENINKQMSAQFEQPVKKLVESLEGSPIKLKINVETHGWSKQFGVKEMPGKLTCTAELVDGSESDLNKYQQGEWNKITTKKSYNYSDAVKTMQSSSKKTKKNKKGFLAVKGAGGPKEAAKKKAKAKTQVKAAAKKVKGKK</sequence>
<reference evidence="3 4" key="1">
    <citation type="submission" date="2007-01" db="EMBL/GenBank/DDBJ databases">
        <authorList>
            <person name="Haygood M."/>
            <person name="Podell S."/>
            <person name="Anderson C."/>
            <person name="Hopkinson B."/>
            <person name="Roe K."/>
            <person name="Barbeau K."/>
            <person name="Gaasterland T."/>
            <person name="Ferriera S."/>
            <person name="Johnson J."/>
            <person name="Kravitz S."/>
            <person name="Beeson K."/>
            <person name="Sutton G."/>
            <person name="Rogers Y.-H."/>
            <person name="Friedman R."/>
            <person name="Frazier M."/>
            <person name="Venter J.C."/>
        </authorList>
    </citation>
    <scope>NUCLEOTIDE SEQUENCE [LARGE SCALE GENOMIC DNA]</scope>
    <source>
        <strain evidence="3 4">ATCC 23134</strain>
    </source>
</reference>
<feature type="region of interest" description="Disordered" evidence="1">
    <location>
        <begin position="374"/>
        <end position="421"/>
    </location>
</feature>
<evidence type="ECO:0000313" key="3">
    <source>
        <dbReference type="EMBL" id="EAY25044.1"/>
    </source>
</evidence>
<name>A1ZX63_MICM2</name>
<feature type="compositionally biased region" description="Basic residues" evidence="1">
    <location>
        <begin position="400"/>
        <end position="421"/>
    </location>
</feature>
<comment type="caution">
    <text evidence="3">The sequence shown here is derived from an EMBL/GenBank/DDBJ whole genome shotgun (WGS) entry which is preliminary data.</text>
</comment>
<protein>
    <recommendedName>
        <fullName evidence="2">Type VII secretion system protein EssD-like domain-containing protein</fullName>
    </recommendedName>
</protein>
<dbReference type="AlphaFoldDB" id="A1ZX63"/>
<feature type="compositionally biased region" description="Polar residues" evidence="1">
    <location>
        <begin position="1"/>
        <end position="27"/>
    </location>
</feature>
<proteinExistence type="predicted"/>
<feature type="compositionally biased region" description="Polar residues" evidence="1">
    <location>
        <begin position="34"/>
        <end position="43"/>
    </location>
</feature>
<accession>A1ZX63</accession>
<evidence type="ECO:0000313" key="4">
    <source>
        <dbReference type="Proteomes" id="UP000004095"/>
    </source>
</evidence>
<dbReference type="EMBL" id="AAWS01000056">
    <property type="protein sequence ID" value="EAY25044.1"/>
    <property type="molecule type" value="Genomic_DNA"/>
</dbReference>
<evidence type="ECO:0000256" key="1">
    <source>
        <dbReference type="SAM" id="MobiDB-lite"/>
    </source>
</evidence>
<dbReference type="RefSeq" id="WP_002703640.1">
    <property type="nucleotide sequence ID" value="NZ_AAWS01000056.1"/>
</dbReference>
<dbReference type="Pfam" id="PF13930">
    <property type="entry name" value="Endonuclea_NS_2"/>
    <property type="match status" value="1"/>
</dbReference>